<proteinExistence type="predicted"/>
<dbReference type="AlphaFoldDB" id="A0A6C0F8D4"/>
<dbReference type="PANTHER" id="PTHR39639:SF1">
    <property type="entry name" value="DUF262 DOMAIN-CONTAINING PROTEIN"/>
    <property type="match status" value="1"/>
</dbReference>
<organism evidence="2">
    <name type="scientific">viral metagenome</name>
    <dbReference type="NCBI Taxonomy" id="1070528"/>
    <lineage>
        <taxon>unclassified sequences</taxon>
        <taxon>metagenomes</taxon>
        <taxon>organismal metagenomes</taxon>
    </lineage>
</organism>
<dbReference type="InterPro" id="IPR004919">
    <property type="entry name" value="GmrSD_N"/>
</dbReference>
<protein>
    <recommendedName>
        <fullName evidence="1">GmrSD restriction endonucleases N-terminal domain-containing protein</fullName>
    </recommendedName>
</protein>
<accession>A0A6C0F8D4</accession>
<dbReference type="EMBL" id="MN738786">
    <property type="protein sequence ID" value="QHT36829.1"/>
    <property type="molecule type" value="Genomic_DNA"/>
</dbReference>
<evidence type="ECO:0000259" key="1">
    <source>
        <dbReference type="Pfam" id="PF03235"/>
    </source>
</evidence>
<feature type="domain" description="GmrSD restriction endonucleases N-terminal" evidence="1">
    <location>
        <begin position="17"/>
        <end position="177"/>
    </location>
</feature>
<reference evidence="2" key="1">
    <citation type="journal article" date="2020" name="Nature">
        <title>Giant virus diversity and host interactions through global metagenomics.</title>
        <authorList>
            <person name="Schulz F."/>
            <person name="Roux S."/>
            <person name="Paez-Espino D."/>
            <person name="Jungbluth S."/>
            <person name="Walsh D.A."/>
            <person name="Denef V.J."/>
            <person name="McMahon K.D."/>
            <person name="Konstantinidis K.T."/>
            <person name="Eloe-Fadrosh E.A."/>
            <person name="Kyrpides N.C."/>
            <person name="Woyke T."/>
        </authorList>
    </citation>
    <scope>NUCLEOTIDE SEQUENCE</scope>
    <source>
        <strain evidence="2">GVMAG-S-ERX555967-130</strain>
    </source>
</reference>
<evidence type="ECO:0000313" key="2">
    <source>
        <dbReference type="EMBL" id="QHT36829.1"/>
    </source>
</evidence>
<name>A0A6C0F8D4_9ZZZZ</name>
<dbReference type="PANTHER" id="PTHR39639">
    <property type="entry name" value="CHROMOSOME 16, WHOLE GENOME SHOTGUN SEQUENCE"/>
    <property type="match status" value="1"/>
</dbReference>
<sequence>MEHLITTYRSESKDMDIETIFTRYNDGRVTFPPWQRYDNWTTKYKHVFIRSILEAKDIPTIYLCKVPDDTRKTYILDGGHRTRAIVEYINGDFSIPLKNGNWYFFKQKEQEKSIKKNGRKTATSQSLLLPTELQNKLKDSTIRVVTYSELTEKDSRNIFNELNHQRPMTNAEVVNAHSSLLVDNIRRISEQDDSIVDDLVSLVPKFKKEKHAYYNFMIPMFSMTEIRDSSVLNHCEPKTLVKYIKGDGDYDGKDKLTHNTQFSKSEINTLFPNFLESLRIFREVLTAISPTRVTETGVAYSLFYYTYCNQDKDIANLSNNIKLFVDSVVEYKEKAKEIQKKIETSKSKDISKHKRELEKLRSGVGEHIITWSETTQNNPCGPTNMKKRNTILSEYLS</sequence>
<dbReference type="Pfam" id="PF03235">
    <property type="entry name" value="GmrSD_N"/>
    <property type="match status" value="1"/>
</dbReference>